<dbReference type="Proteomes" id="UP000315454">
    <property type="component" value="Unassembled WGS sequence"/>
</dbReference>
<protein>
    <submittedName>
        <fullName evidence="1">Uncharacterized protein</fullName>
    </submittedName>
</protein>
<organism evidence="1 2">
    <name type="scientific">Aphanocapsa feldmannii 277cI</name>
    <dbReference type="NCBI Taxonomy" id="2507554"/>
    <lineage>
        <taxon>Bacteria</taxon>
        <taxon>Bacillati</taxon>
        <taxon>Cyanobacteriota</taxon>
        <taxon>Cyanophyceae</taxon>
        <taxon>Oscillatoriophycideae</taxon>
        <taxon>Chroococcales</taxon>
        <taxon>Microcystaceae</taxon>
        <taxon>Aphanocapsa</taxon>
    </lineage>
</organism>
<comment type="caution">
    <text evidence="1">The sequence shown here is derived from an EMBL/GenBank/DDBJ whole genome shotgun (WGS) entry which is preliminary data.</text>
</comment>
<evidence type="ECO:0000313" key="1">
    <source>
        <dbReference type="EMBL" id="TGH17727.1"/>
    </source>
</evidence>
<sequence length="60" mass="6315">MACRVGRELRAAVVAAGSAGQVPYTYVPVVLHGGLYLDEGSGEVYLPSRDVPPLVNGRCQ</sequence>
<accession>A0A524RRE5</accession>
<proteinExistence type="predicted"/>
<dbReference type="EMBL" id="SRMN01000213">
    <property type="protein sequence ID" value="TGH17727.1"/>
    <property type="molecule type" value="Genomic_DNA"/>
</dbReference>
<gene>
    <name evidence="1" type="ORF">ERJ68_09545</name>
</gene>
<name>A0A524RRE5_9CHRO</name>
<dbReference type="AlphaFoldDB" id="A0A524RRE5"/>
<evidence type="ECO:0000313" key="2">
    <source>
        <dbReference type="Proteomes" id="UP000315454"/>
    </source>
</evidence>
<reference evidence="1 2" key="1">
    <citation type="journal article" date="2019" name="mSystems">
        <title>Life at home and on the roam: Genomic adaptions reflect the dual lifestyle of an intracellular, facultative symbiont.</title>
        <authorList>
            <person name="Burgsdorf I."/>
        </authorList>
    </citation>
    <scope>NUCLEOTIDE SEQUENCE [LARGE SCALE GENOMIC DNA]</scope>
    <source>
        <strain evidence="1">277cI</strain>
    </source>
</reference>